<name>A0ABR9K5V7_9ACTN</name>
<dbReference type="Gene3D" id="1.25.40.10">
    <property type="entry name" value="Tetratricopeptide repeat domain"/>
    <property type="match status" value="1"/>
</dbReference>
<keyword evidence="2 3" id="KW-0238">DNA-binding</keyword>
<keyword evidence="7" id="KW-1185">Reference proteome</keyword>
<dbReference type="InterPro" id="IPR058852">
    <property type="entry name" value="HTH_77"/>
</dbReference>
<dbReference type="Pfam" id="PF00931">
    <property type="entry name" value="NB-ARC"/>
    <property type="match status" value="1"/>
</dbReference>
<dbReference type="SMART" id="SM01043">
    <property type="entry name" value="BTAD"/>
    <property type="match status" value="1"/>
</dbReference>
<protein>
    <submittedName>
        <fullName evidence="6">ATPase/DNA-binding SARP family transcriptional activator</fullName>
    </submittedName>
</protein>
<dbReference type="Pfam" id="PF03704">
    <property type="entry name" value="BTAD"/>
    <property type="match status" value="1"/>
</dbReference>
<reference evidence="6 7" key="1">
    <citation type="submission" date="2020-10" db="EMBL/GenBank/DDBJ databases">
        <title>Sequencing the genomes of 1000 actinobacteria strains.</title>
        <authorList>
            <person name="Klenk H.-P."/>
        </authorList>
    </citation>
    <scope>NUCLEOTIDE SEQUENCE [LARGE SCALE GENOMIC DNA]</scope>
    <source>
        <strain evidence="6 7">DSM 43748</strain>
    </source>
</reference>
<dbReference type="PANTHER" id="PTHR47691">
    <property type="entry name" value="REGULATOR-RELATED"/>
    <property type="match status" value="1"/>
</dbReference>
<dbReference type="Gene3D" id="1.10.10.10">
    <property type="entry name" value="Winged helix-like DNA-binding domain superfamily/Winged helix DNA-binding domain"/>
    <property type="match status" value="2"/>
</dbReference>
<dbReference type="EMBL" id="JADBEF010000001">
    <property type="protein sequence ID" value="MBE1557394.1"/>
    <property type="molecule type" value="Genomic_DNA"/>
</dbReference>
<feature type="region of interest" description="Disordered" evidence="4">
    <location>
        <begin position="1124"/>
        <end position="1153"/>
    </location>
</feature>
<dbReference type="InterPro" id="IPR011990">
    <property type="entry name" value="TPR-like_helical_dom_sf"/>
</dbReference>
<dbReference type="Proteomes" id="UP000661607">
    <property type="component" value="Unassembled WGS sequence"/>
</dbReference>
<sequence>MRIGLLGGVRAATEDGRQIDIGPAKSQTVLAALALSPGTPLAVSRLVELVWGDAPPRTAHKTLQWHVARLRKGLGSATIVRVGAAYRLDVAPDAVDVTRFQRHVREGDLAAALAQWGGTPLAGLDAPGLAAAVAGLTEQWLSAVEADLERRVESDPREVIGSLAELAERYPLREGFCALLMTALYQVGRQADALAAFRRARHHLVTELGVEPGPTLRELESRILGHDERLRGRAVPEHAPPRRPSGTVTFGVAQIVHPATGSAMAHLDHLVRAAADRHGGYVFAAGAESVAVAFHRADDAAAWAVRLQRAAAGERRPDGAEPGVRIGLHTGESAELEEAATGYVGATVDLAARIAAAGHGGQTLASGATAGLLERSDLHDLGCFRLDGVPGDQRIVQIGEGEYAPIRLTGIRRGYLPLRVGRLIGRDGDLRAAADALVRSPVVTLVGPGGIGKSRLALAAARTAAAGHGWDGWLIELAEITSPADVPRAVADVLGVAQRPGHTLTQSIVAVLRSRRALLIIDNCEHVLDGAAELVQAIVAGCPQVRVLATARERLAVAGEQVLVVEPLDPAAGAELFHARALAADRTYDARAHHRHVEEICRRLDGIPLAIELAAARTISHRPVDLVARLDDRLRVTGGRRTGAARHRTLRAAIQWSYDLLTPAEQTLFQRLSVFTAPFDLSAAEAVADEQDVDDLLGDLVERSMVTVAFGPSGRRFRLLETMRQFAAEHLREHGHTDLAAGRHARWCLREVTHIHRLLTGPAEIEGVARLGDLWANLRAAVTWACAAGDPRLADALVRPVVTELPLRGRQEIGGWAEHILASTSAADQDLRAFWLVWVAERYTQNANPAGYRDVADRCGEPGRPLSRYAHAYAAGDGEALRRYLPEAMADLRRQDEQYLAAFLDMTSAGTLLGIGRFEQVDTSVSALADRYRLHGPPTLLHWALQTLGYSASFQGRHDEADRYFDEAARVDVPAGALSANKTTEARSAFRRGDRLRAFQLLRSHIDDLIETDNVIAASVICIEFINMMAAIDRIAEAARMLGYLEAANDFGALAARTLVTEAADKIAASVRHSSDPAPASVRHIDDRAALMYMRDVLVGLARPGALADNDTATAPAFSARCPPKCSAVAPSPPSGPATASLQWPGELRIPGK</sequence>
<dbReference type="InterPro" id="IPR001054">
    <property type="entry name" value="A/G_cyclase"/>
</dbReference>
<dbReference type="PRINTS" id="PR00364">
    <property type="entry name" value="DISEASERSIST"/>
</dbReference>
<gene>
    <name evidence="6" type="ORF">H4W81_000173</name>
</gene>
<evidence type="ECO:0000256" key="3">
    <source>
        <dbReference type="PROSITE-ProRule" id="PRU01091"/>
    </source>
</evidence>
<dbReference type="CDD" id="cd07302">
    <property type="entry name" value="CHD"/>
    <property type="match status" value="1"/>
</dbReference>
<evidence type="ECO:0000313" key="7">
    <source>
        <dbReference type="Proteomes" id="UP000661607"/>
    </source>
</evidence>
<evidence type="ECO:0000256" key="1">
    <source>
        <dbReference type="ARBA" id="ARBA00005820"/>
    </source>
</evidence>
<dbReference type="SMART" id="SM00862">
    <property type="entry name" value="Trans_reg_C"/>
    <property type="match status" value="1"/>
</dbReference>
<dbReference type="SUPFAM" id="SSF55073">
    <property type="entry name" value="Nucleotide cyclase"/>
    <property type="match status" value="1"/>
</dbReference>
<dbReference type="InterPro" id="IPR001867">
    <property type="entry name" value="OmpR/PhoB-type_DNA-bd"/>
</dbReference>
<evidence type="ECO:0000313" key="6">
    <source>
        <dbReference type="EMBL" id="MBE1557394.1"/>
    </source>
</evidence>
<comment type="caution">
    <text evidence="6">The sequence shown here is derived from an EMBL/GenBank/DDBJ whole genome shotgun (WGS) entry which is preliminary data.</text>
</comment>
<evidence type="ECO:0000256" key="4">
    <source>
        <dbReference type="SAM" id="MobiDB-lite"/>
    </source>
</evidence>
<dbReference type="InterPro" id="IPR027417">
    <property type="entry name" value="P-loop_NTPase"/>
</dbReference>
<dbReference type="SUPFAM" id="SSF46894">
    <property type="entry name" value="C-terminal effector domain of the bipartite response regulators"/>
    <property type="match status" value="1"/>
</dbReference>
<proteinExistence type="inferred from homology"/>
<organism evidence="6 7">
    <name type="scientific">Nonomuraea africana</name>
    <dbReference type="NCBI Taxonomy" id="46171"/>
    <lineage>
        <taxon>Bacteria</taxon>
        <taxon>Bacillati</taxon>
        <taxon>Actinomycetota</taxon>
        <taxon>Actinomycetes</taxon>
        <taxon>Streptosporangiales</taxon>
        <taxon>Streptosporangiaceae</taxon>
        <taxon>Nonomuraea</taxon>
    </lineage>
</organism>
<dbReference type="Gene3D" id="3.30.70.1230">
    <property type="entry name" value="Nucleotide cyclase"/>
    <property type="match status" value="1"/>
</dbReference>
<evidence type="ECO:0000256" key="2">
    <source>
        <dbReference type="ARBA" id="ARBA00023125"/>
    </source>
</evidence>
<dbReference type="InterPro" id="IPR002182">
    <property type="entry name" value="NB-ARC"/>
</dbReference>
<dbReference type="CDD" id="cd15831">
    <property type="entry name" value="BTAD"/>
    <property type="match status" value="1"/>
</dbReference>
<feature type="DNA-binding region" description="OmpR/PhoB-type" evidence="3">
    <location>
        <begin position="1"/>
        <end position="90"/>
    </location>
</feature>
<dbReference type="PANTHER" id="PTHR47691:SF3">
    <property type="entry name" value="HTH-TYPE TRANSCRIPTIONAL REGULATOR RV0890C-RELATED"/>
    <property type="match status" value="1"/>
</dbReference>
<dbReference type="Pfam" id="PF00486">
    <property type="entry name" value="Trans_reg_C"/>
    <property type="match status" value="1"/>
</dbReference>
<dbReference type="RefSeq" id="WP_318781442.1">
    <property type="nucleotide sequence ID" value="NZ_BAAASY010000015.1"/>
</dbReference>
<dbReference type="InterPro" id="IPR029787">
    <property type="entry name" value="Nucleotide_cyclase"/>
</dbReference>
<dbReference type="InterPro" id="IPR005158">
    <property type="entry name" value="BTAD"/>
</dbReference>
<dbReference type="PROSITE" id="PS51755">
    <property type="entry name" value="OMPR_PHOB"/>
    <property type="match status" value="1"/>
</dbReference>
<dbReference type="InterPro" id="IPR016032">
    <property type="entry name" value="Sig_transdc_resp-reg_C-effctor"/>
</dbReference>
<comment type="similarity">
    <text evidence="1">Belongs to the AfsR/DnrI/RedD regulatory family.</text>
</comment>
<dbReference type="Pfam" id="PF25872">
    <property type="entry name" value="HTH_77"/>
    <property type="match status" value="1"/>
</dbReference>
<dbReference type="InterPro" id="IPR036388">
    <property type="entry name" value="WH-like_DNA-bd_sf"/>
</dbReference>
<dbReference type="SUPFAM" id="SSF52540">
    <property type="entry name" value="P-loop containing nucleoside triphosphate hydrolases"/>
    <property type="match status" value="1"/>
</dbReference>
<dbReference type="Gene3D" id="3.40.50.300">
    <property type="entry name" value="P-loop containing nucleotide triphosphate hydrolases"/>
    <property type="match status" value="1"/>
</dbReference>
<dbReference type="SUPFAM" id="SSF48452">
    <property type="entry name" value="TPR-like"/>
    <property type="match status" value="1"/>
</dbReference>
<accession>A0ABR9K5V7</accession>
<feature type="domain" description="OmpR/PhoB-type" evidence="5">
    <location>
        <begin position="1"/>
        <end position="90"/>
    </location>
</feature>
<evidence type="ECO:0000259" key="5">
    <source>
        <dbReference type="PROSITE" id="PS51755"/>
    </source>
</evidence>